<dbReference type="PANTHER" id="PTHR38048:SF1">
    <property type="entry name" value="HEMERYTHRIN-LIKE DOMAIN-CONTAINING PROTEIN"/>
    <property type="match status" value="1"/>
</dbReference>
<dbReference type="CDD" id="cd12108">
    <property type="entry name" value="Hr-like"/>
    <property type="match status" value="1"/>
</dbReference>
<evidence type="ECO:0000313" key="3">
    <source>
        <dbReference type="Proteomes" id="UP001166286"/>
    </source>
</evidence>
<proteinExistence type="predicted"/>
<dbReference type="Proteomes" id="UP001166286">
    <property type="component" value="Unassembled WGS sequence"/>
</dbReference>
<sequence>MIRSLTRSRFRLPKPPLSIPRPKVVRQPFYRSIMAETLPPLSRQERETYGRMGTTMELFHNSFRQTWTILYNACSSGQRPAGMSIRQFLNTAAEFCHHLHMHHSIEEQHIFPVLAQRMPAFKKELELLTQHKEIHKGMDKLEAYVDECKAGKRELRMEEMKEIMDSFGKVLWAHLEDEVNQLSAENMRKYWSLEEVRRLPM</sequence>
<evidence type="ECO:0000259" key="1">
    <source>
        <dbReference type="Pfam" id="PF01814"/>
    </source>
</evidence>
<protein>
    <recommendedName>
        <fullName evidence="1">Hemerythrin-like domain-containing protein</fullName>
    </recommendedName>
</protein>
<gene>
    <name evidence="2" type="ORF">JMJ35_005523</name>
</gene>
<feature type="domain" description="Hemerythrin-like" evidence="1">
    <location>
        <begin position="55"/>
        <end position="181"/>
    </location>
</feature>
<dbReference type="PANTHER" id="PTHR38048">
    <property type="entry name" value="EXPRESSED PROTEIN"/>
    <property type="match status" value="1"/>
</dbReference>
<accession>A0AA39R054</accession>
<dbReference type="InterPro" id="IPR012312">
    <property type="entry name" value="Hemerythrin-like"/>
</dbReference>
<dbReference type="Pfam" id="PF01814">
    <property type="entry name" value="Hemerythrin"/>
    <property type="match status" value="1"/>
</dbReference>
<organism evidence="2 3">
    <name type="scientific">Cladonia borealis</name>
    <dbReference type="NCBI Taxonomy" id="184061"/>
    <lineage>
        <taxon>Eukaryota</taxon>
        <taxon>Fungi</taxon>
        <taxon>Dikarya</taxon>
        <taxon>Ascomycota</taxon>
        <taxon>Pezizomycotina</taxon>
        <taxon>Lecanoromycetes</taxon>
        <taxon>OSLEUM clade</taxon>
        <taxon>Lecanoromycetidae</taxon>
        <taxon>Lecanorales</taxon>
        <taxon>Lecanorineae</taxon>
        <taxon>Cladoniaceae</taxon>
        <taxon>Cladonia</taxon>
    </lineage>
</organism>
<comment type="caution">
    <text evidence="2">The sequence shown here is derived from an EMBL/GenBank/DDBJ whole genome shotgun (WGS) entry which is preliminary data.</text>
</comment>
<keyword evidence="3" id="KW-1185">Reference proteome</keyword>
<dbReference type="AlphaFoldDB" id="A0AA39R054"/>
<dbReference type="InterPro" id="IPR053206">
    <property type="entry name" value="Dimeric_xanthone_biosynth"/>
</dbReference>
<evidence type="ECO:0000313" key="2">
    <source>
        <dbReference type="EMBL" id="KAK0512395.1"/>
    </source>
</evidence>
<reference evidence="2" key="1">
    <citation type="submission" date="2023-03" db="EMBL/GenBank/DDBJ databases">
        <title>Complete genome of Cladonia borealis.</title>
        <authorList>
            <person name="Park H."/>
        </authorList>
    </citation>
    <scope>NUCLEOTIDE SEQUENCE</scope>
    <source>
        <strain evidence="2">ANT050790</strain>
    </source>
</reference>
<name>A0AA39R054_9LECA</name>
<dbReference type="Gene3D" id="1.20.120.520">
    <property type="entry name" value="nmb1532 protein domain like"/>
    <property type="match status" value="1"/>
</dbReference>
<dbReference type="EMBL" id="JAFEKC020000011">
    <property type="protein sequence ID" value="KAK0512395.1"/>
    <property type="molecule type" value="Genomic_DNA"/>
</dbReference>